<dbReference type="Proteomes" id="UP000247702">
    <property type="component" value="Unassembled WGS sequence"/>
</dbReference>
<feature type="domain" description="Origin recognition complex subunit 2 RecA-like" evidence="3">
    <location>
        <begin position="282"/>
        <end position="448"/>
    </location>
</feature>
<evidence type="ECO:0000256" key="2">
    <source>
        <dbReference type="SAM" id="MobiDB-lite"/>
    </source>
</evidence>
<dbReference type="EMBL" id="BEXD01000144">
    <property type="protein sequence ID" value="GBB84689.1"/>
    <property type="molecule type" value="Genomic_DNA"/>
</dbReference>
<accession>A0A2Z6QG05</accession>
<comment type="function">
    <text evidence="1">Component of the origin recognition complex (ORC) that binds origins of replication. DNA-binding is ATP-dependent. ORC is required to assemble the pre-replication complex necessary to initiate DNA replication.</text>
</comment>
<dbReference type="InterPro" id="IPR007220">
    <property type="entry name" value="ORC2"/>
</dbReference>
<evidence type="ECO:0000256" key="1">
    <source>
        <dbReference type="RuleBase" id="RU368084"/>
    </source>
</evidence>
<dbReference type="Pfam" id="PF04084">
    <property type="entry name" value="RecA-like_ORC2"/>
    <property type="match status" value="1"/>
</dbReference>
<comment type="subcellular location">
    <subcellularLocation>
        <location evidence="1">Nucleus</location>
    </subcellularLocation>
</comment>
<keyword evidence="1" id="KW-0235">DNA replication</keyword>
<dbReference type="STRING" id="94130.A0A2Z6QG05"/>
<feature type="region of interest" description="Disordered" evidence="2">
    <location>
        <begin position="82"/>
        <end position="103"/>
    </location>
</feature>
<reference evidence="4 6" key="1">
    <citation type="submission" date="2017-11" db="EMBL/GenBank/DDBJ databases">
        <title>The genome of Rhizophagus clarus HR1 reveals common genetic basis of auxotrophy among arbuscular mycorrhizal fungi.</title>
        <authorList>
            <person name="Kobayashi Y."/>
        </authorList>
    </citation>
    <scope>NUCLEOTIDE SEQUENCE [LARGE SCALE GENOMIC DNA]</scope>
    <source>
        <strain evidence="4 6">HR1</strain>
    </source>
</reference>
<feature type="region of interest" description="Disordered" evidence="2">
    <location>
        <begin position="230"/>
        <end position="264"/>
    </location>
</feature>
<evidence type="ECO:0000313" key="6">
    <source>
        <dbReference type="Proteomes" id="UP000247702"/>
    </source>
</evidence>
<dbReference type="AlphaFoldDB" id="A0A2Z6QG05"/>
<organism evidence="4 6">
    <name type="scientific">Rhizophagus clarus</name>
    <dbReference type="NCBI Taxonomy" id="94130"/>
    <lineage>
        <taxon>Eukaryota</taxon>
        <taxon>Fungi</taxon>
        <taxon>Fungi incertae sedis</taxon>
        <taxon>Mucoromycota</taxon>
        <taxon>Glomeromycotina</taxon>
        <taxon>Glomeromycetes</taxon>
        <taxon>Glomerales</taxon>
        <taxon>Glomeraceae</taxon>
        <taxon>Rhizophagus</taxon>
    </lineage>
</organism>
<proteinExistence type="inferred from homology"/>
<dbReference type="GO" id="GO:0006260">
    <property type="term" value="P:DNA replication"/>
    <property type="evidence" value="ECO:0007669"/>
    <property type="project" value="UniProtKB-UniRule"/>
</dbReference>
<comment type="similarity">
    <text evidence="1">Belongs to the ORC2 family.</text>
</comment>
<evidence type="ECO:0000313" key="4">
    <source>
        <dbReference type="EMBL" id="GBB84689.1"/>
    </source>
</evidence>
<dbReference type="Proteomes" id="UP000615446">
    <property type="component" value="Unassembled WGS sequence"/>
</dbReference>
<dbReference type="EMBL" id="BLAL01000334">
    <property type="protein sequence ID" value="GET03928.1"/>
    <property type="molecule type" value="Genomic_DNA"/>
</dbReference>
<dbReference type="GO" id="GO:0003688">
    <property type="term" value="F:DNA replication origin binding"/>
    <property type="evidence" value="ECO:0007669"/>
    <property type="project" value="UniProtKB-UniRule"/>
</dbReference>
<feature type="compositionally biased region" description="Polar residues" evidence="2">
    <location>
        <begin position="230"/>
        <end position="239"/>
    </location>
</feature>
<comment type="subunit">
    <text evidence="1">Component of the origin recognition complex (ORC).</text>
</comment>
<keyword evidence="6" id="KW-1185">Reference proteome</keyword>
<dbReference type="OrthoDB" id="346673at2759"/>
<gene>
    <name evidence="5" type="ORF">RCL2_003023300</name>
    <name evidence="4" type="ORF">RclHR1_11270004</name>
</gene>
<evidence type="ECO:0000313" key="5">
    <source>
        <dbReference type="EMBL" id="GET03928.1"/>
    </source>
</evidence>
<dbReference type="PANTHER" id="PTHR14052">
    <property type="entry name" value="ORIGIN RECOGNITION COMPLEX SUBUNIT 2"/>
    <property type="match status" value="1"/>
</dbReference>
<dbReference type="GO" id="GO:0005664">
    <property type="term" value="C:nuclear origin of replication recognition complex"/>
    <property type="evidence" value="ECO:0007669"/>
    <property type="project" value="UniProtKB-UniRule"/>
</dbReference>
<comment type="caution">
    <text evidence="4">The sequence shown here is derived from an EMBL/GenBank/DDBJ whole genome shotgun (WGS) entry which is preliminary data.</text>
</comment>
<evidence type="ECO:0000259" key="3">
    <source>
        <dbReference type="Pfam" id="PF04084"/>
    </source>
</evidence>
<dbReference type="InterPro" id="IPR056772">
    <property type="entry name" value="RecA-like_ORC2"/>
</dbReference>
<keyword evidence="1" id="KW-0539">Nucleus</keyword>
<protein>
    <recommendedName>
        <fullName evidence="1">Origin recognition complex subunit 2</fullName>
    </recommendedName>
</protein>
<dbReference type="PANTHER" id="PTHR14052:SF0">
    <property type="entry name" value="ORIGIN RECOGNITION COMPLEX SUBUNIT 2"/>
    <property type="match status" value="1"/>
</dbReference>
<name>A0A2Z6QG05_9GLOM</name>
<feature type="compositionally biased region" description="Polar residues" evidence="2">
    <location>
        <begin position="86"/>
        <end position="102"/>
    </location>
</feature>
<sequence length="580" mass="67180">MSRNQKVKRELKALLIDNNEALPTLSSIEGNNIAERLKQRRRGMSTSQTEIKRVELENPFLPKKPRRGAKRKRNEFIERLEENEPQIMQQKQEITTEENNNVWEPWDEVTPTRHIRKLKGNFVSVVIEPKDVGETSTREKRRRLQSFKETQEDKKELDAVASLLAMANGKKVRMMTPERTAEETSLKTPEPILRDLISPFNVVPKQIKRGPKNVDYEIADFTIFAGSSQSPVNEQGTLTRSERSFDDNATQQKRTRSKKIPADTPSSLNVKAFSSFTEIKELQNLDHHITRHFNKWEIELNSNINVLLYGFGSKEHILETYQAFDNKNENVTWVHFDGSGDLTDMNDAYLMLLDKIFGPNHIFKNHTLIGKALAIRGYYNDVVSRIKFKIIVHNIDGYVFQSVDARYALNLLGDIPNIHLLATSENVSSCLGWYVNAEDKMNWHTHEVTKLSNYKFTVTNKEKATQDYRLKRKELKSVLSSWNTYRRGMFAMLADHIVTATRRSETNGDSLDFSTLFKYCLENSICNDEKTFRRYLEDFYFHGVFMAKRTPSGEVRITIPMSLHDLKALLLDKDIFGDID</sequence>
<reference evidence="5" key="2">
    <citation type="submission" date="2019-10" db="EMBL/GenBank/DDBJ databases">
        <title>Conservation and host-specific expression of non-tandemly repeated heterogenous ribosome RNA gene in arbuscular mycorrhizal fungi.</title>
        <authorList>
            <person name="Maeda T."/>
            <person name="Kobayashi Y."/>
            <person name="Nakagawa T."/>
            <person name="Ezawa T."/>
            <person name="Yamaguchi K."/>
            <person name="Bino T."/>
            <person name="Nishimoto Y."/>
            <person name="Shigenobu S."/>
            <person name="Kawaguchi M."/>
        </authorList>
    </citation>
    <scope>NUCLEOTIDE SEQUENCE</scope>
    <source>
        <strain evidence="5">HR1</strain>
    </source>
</reference>